<dbReference type="Pfam" id="PF17170">
    <property type="entry name" value="DUF5128"/>
    <property type="match status" value="1"/>
</dbReference>
<protein>
    <submittedName>
        <fullName evidence="2">Uncharacterized protein</fullName>
    </submittedName>
</protein>
<gene>
    <name evidence="2" type="ORF">MNBD_NITROSPINAE03-1357</name>
</gene>
<reference evidence="2" key="1">
    <citation type="submission" date="2018-06" db="EMBL/GenBank/DDBJ databases">
        <authorList>
            <person name="Zhirakovskaya E."/>
        </authorList>
    </citation>
    <scope>NUCLEOTIDE SEQUENCE</scope>
</reference>
<dbReference type="InterPro" id="IPR001258">
    <property type="entry name" value="NHL_repeat"/>
</dbReference>
<keyword evidence="1" id="KW-0677">Repeat</keyword>
<dbReference type="SUPFAM" id="SSF63829">
    <property type="entry name" value="Calcium-dependent phosphotriesterase"/>
    <property type="match status" value="1"/>
</dbReference>
<dbReference type="GO" id="GO:0043161">
    <property type="term" value="P:proteasome-mediated ubiquitin-dependent protein catabolic process"/>
    <property type="evidence" value="ECO:0007669"/>
    <property type="project" value="TreeGrafter"/>
</dbReference>
<dbReference type="InterPro" id="IPR019734">
    <property type="entry name" value="TPR_rpt"/>
</dbReference>
<dbReference type="GO" id="GO:0008270">
    <property type="term" value="F:zinc ion binding"/>
    <property type="evidence" value="ECO:0007669"/>
    <property type="project" value="UniProtKB-KW"/>
</dbReference>
<dbReference type="PROSITE" id="PS51125">
    <property type="entry name" value="NHL"/>
    <property type="match status" value="2"/>
</dbReference>
<dbReference type="InterPro" id="IPR011042">
    <property type="entry name" value="6-blade_b-propeller_TolB-like"/>
</dbReference>
<dbReference type="CDD" id="cd05819">
    <property type="entry name" value="NHL"/>
    <property type="match status" value="1"/>
</dbReference>
<dbReference type="Pfam" id="PF13181">
    <property type="entry name" value="TPR_8"/>
    <property type="match status" value="1"/>
</dbReference>
<dbReference type="SUPFAM" id="SSF48452">
    <property type="entry name" value="TPR-like"/>
    <property type="match status" value="2"/>
</dbReference>
<dbReference type="Gene3D" id="2.40.10.500">
    <property type="match status" value="1"/>
</dbReference>
<evidence type="ECO:0000256" key="1">
    <source>
        <dbReference type="ARBA" id="ARBA00022737"/>
    </source>
</evidence>
<dbReference type="PANTHER" id="PTHR24104">
    <property type="entry name" value="E3 UBIQUITIN-PROTEIN LIGASE NHLRC1-RELATED"/>
    <property type="match status" value="1"/>
</dbReference>
<proteinExistence type="predicted"/>
<name>A0A3B1C0Z7_9ZZZZ</name>
<dbReference type="GO" id="GO:0000209">
    <property type="term" value="P:protein polyubiquitination"/>
    <property type="evidence" value="ECO:0007669"/>
    <property type="project" value="TreeGrafter"/>
</dbReference>
<evidence type="ECO:0000313" key="2">
    <source>
        <dbReference type="EMBL" id="VAX18273.1"/>
    </source>
</evidence>
<dbReference type="InterPro" id="IPR050952">
    <property type="entry name" value="TRIM-NHL_E3_ligases"/>
</dbReference>
<organism evidence="2">
    <name type="scientific">hydrothermal vent metagenome</name>
    <dbReference type="NCBI Taxonomy" id="652676"/>
    <lineage>
        <taxon>unclassified sequences</taxon>
        <taxon>metagenomes</taxon>
        <taxon>ecological metagenomes</taxon>
    </lineage>
</organism>
<dbReference type="SMART" id="SM00028">
    <property type="entry name" value="TPR"/>
    <property type="match status" value="2"/>
</dbReference>
<dbReference type="PROSITE" id="PS50005">
    <property type="entry name" value="TPR"/>
    <property type="match status" value="1"/>
</dbReference>
<dbReference type="AlphaFoldDB" id="A0A3B1C0Z7"/>
<dbReference type="Gene3D" id="1.25.40.10">
    <property type="entry name" value="Tetratricopeptide repeat domain"/>
    <property type="match status" value="2"/>
</dbReference>
<dbReference type="InterPro" id="IPR011990">
    <property type="entry name" value="TPR-like_helical_dom_sf"/>
</dbReference>
<dbReference type="EMBL" id="UOGB01000104">
    <property type="protein sequence ID" value="VAX18273.1"/>
    <property type="molecule type" value="Genomic_DNA"/>
</dbReference>
<sequence length="932" mass="104009">MEQTEEFVTFNLVDQVAIEGVPEPGIVQIHSVAKDMAGRLYLSDEFNHRIVVLDSEGKYVRTVGERGSGPGEFWYPRGLAIVEFEGGEQLVACDAWNHRIQRFDLDGAFIDAFGSIGEGEDQFNEPVAVTPGDEGRIWILDRRNHRIKLCSLSGETLSIIGRHMTLDDEDRLNDPVDALLKPGGASSRAFGFNYPQAFARGADGGFVIADTNNNRLSVITEKGEAIRFVNLKGDKPPYCFPDSVTILSSGFALISGINMTFQVMDINRAWLSNTAQIGADDPLIKPAALFSGEGGDDTITLFDGREKLISEYSITCPVIDNHAPPIQQLSIDSKNISGNWVNMIGGAWFDYLAKAPEAEQTTGQIKSFYATCRDEAKKATNKLNEHERAYLKHLVEYYESKALLDKTKAEGRPQKELEPDILGKLLTLRQDEKRRTELRRILIQNLGWIIKLFGNLNDEYRENNLSAEESDLRDLLQAEFDLRRNDYDKIESWIREALEKVDSLNVPAALHACAGLGILYDHLNYLERSLAALSGVIEEGKFSAPSLPEAIASSHENMVHMSSNILLVLGSLSEGWGMSDSAITIYRHGINAYPLQSGAYLNRLINVYRQRGDFSSGLSVIDEFASRFSETPQLHRARGNALKLMFRYKEATEAYQKAMDIEPDAELLFSVADLNEKSGKFQEALDGYHTIIEATPAQNILYEKAVISYARMLCFQGKYEEALKFLDSHTLSGLSVQRDLQKVTILRQQERFTDSASLLEKLARENPKALNINWQLAISLSFAGDFAAAEAAIPKAISQAGSAGGGNQNVHELTALVRIICKRLAGKYKEATQPLSTGLHERIQRPQVVLELAIAALGAGDQDLTEKAMIQLLSHSETPYWHGYVFYMPQQSELVEGAMNFLSDRFEKEGKQLIFEQRRSTHLWYSVSHAQV</sequence>
<dbReference type="Gene3D" id="2.120.10.30">
    <property type="entry name" value="TolB, C-terminal domain"/>
    <property type="match status" value="1"/>
</dbReference>
<dbReference type="PANTHER" id="PTHR24104:SF25">
    <property type="entry name" value="PROTEIN LIN-41"/>
    <property type="match status" value="1"/>
</dbReference>
<dbReference type="GO" id="GO:0061630">
    <property type="term" value="F:ubiquitin protein ligase activity"/>
    <property type="evidence" value="ECO:0007669"/>
    <property type="project" value="TreeGrafter"/>
</dbReference>
<accession>A0A3B1C0Z7</accession>